<dbReference type="Pfam" id="PF00480">
    <property type="entry name" value="ROK"/>
    <property type="match status" value="1"/>
</dbReference>
<dbReference type="SUPFAM" id="SSF53067">
    <property type="entry name" value="Actin-like ATPase domain"/>
    <property type="match status" value="1"/>
</dbReference>
<dbReference type="EC" id="2.7.1.59" evidence="1"/>
<dbReference type="PANTHER" id="PTHR18964">
    <property type="entry name" value="ROK (REPRESSOR, ORF, KINASE) FAMILY"/>
    <property type="match status" value="1"/>
</dbReference>
<reference evidence="10 11" key="1">
    <citation type="journal article" date="2022" name="Microorganisms">
        <title>Genome Sequence and Characterization of a Xanthorhodopsin-Containing, Aerobic Anoxygenic Phototrophic Rhodobacter Species, Isolated from Mesophilic Conditions at Yellowstone National Park.</title>
        <authorList>
            <person name="Kyndt J.A."/>
            <person name="Robertson S."/>
            <person name="Shoffstall I.B."/>
            <person name="Ramaley R.F."/>
            <person name="Meyer T.E."/>
        </authorList>
    </citation>
    <scope>NUCLEOTIDE SEQUENCE [LARGE SCALE GENOMIC DNA]</scope>
    <source>
        <strain evidence="10 11">M37P</strain>
    </source>
</reference>
<gene>
    <name evidence="10" type="ORF">G8O29_15070</name>
</gene>
<evidence type="ECO:0000313" key="11">
    <source>
        <dbReference type="Proteomes" id="UP001515660"/>
    </source>
</evidence>
<protein>
    <recommendedName>
        <fullName evidence="1">N-acetylglucosamine kinase</fullName>
        <ecNumber evidence="1">2.7.1.59</ecNumber>
    </recommendedName>
</protein>
<dbReference type="InterPro" id="IPR043129">
    <property type="entry name" value="ATPase_NBD"/>
</dbReference>
<dbReference type="EMBL" id="JAANHS010000014">
    <property type="protein sequence ID" value="NHB78041.1"/>
    <property type="molecule type" value="Genomic_DNA"/>
</dbReference>
<comment type="caution">
    <text evidence="10">The sequence shown here is derived from an EMBL/GenBank/DDBJ whole genome shotgun (WGS) entry which is preliminary data.</text>
</comment>
<dbReference type="Proteomes" id="UP001515660">
    <property type="component" value="Unassembled WGS sequence"/>
</dbReference>
<dbReference type="InterPro" id="IPR000600">
    <property type="entry name" value="ROK"/>
</dbReference>
<organism evidence="10 11">
    <name type="scientific">Rhodobacter calidifons</name>
    <dbReference type="NCBI Taxonomy" id="2715277"/>
    <lineage>
        <taxon>Bacteria</taxon>
        <taxon>Pseudomonadati</taxon>
        <taxon>Pseudomonadota</taxon>
        <taxon>Alphaproteobacteria</taxon>
        <taxon>Rhodobacterales</taxon>
        <taxon>Rhodobacter group</taxon>
        <taxon>Rhodobacter</taxon>
    </lineage>
</organism>
<keyword evidence="5" id="KW-0418">Kinase</keyword>
<keyword evidence="7" id="KW-0067">ATP-binding</keyword>
<keyword evidence="3" id="KW-0479">Metal-binding</keyword>
<evidence type="ECO:0000256" key="4">
    <source>
        <dbReference type="ARBA" id="ARBA00022741"/>
    </source>
</evidence>
<accession>A0ABX0G9V4</accession>
<evidence type="ECO:0000256" key="2">
    <source>
        <dbReference type="ARBA" id="ARBA00022679"/>
    </source>
</evidence>
<proteinExistence type="predicted"/>
<comment type="catalytic activity">
    <reaction evidence="9">
        <text>N-acetyl-D-glucosamine + ATP = N-acetyl-D-glucosamine 6-phosphate + ADP + H(+)</text>
        <dbReference type="Rhea" id="RHEA:17417"/>
        <dbReference type="ChEBI" id="CHEBI:15378"/>
        <dbReference type="ChEBI" id="CHEBI:30616"/>
        <dbReference type="ChEBI" id="CHEBI:57513"/>
        <dbReference type="ChEBI" id="CHEBI:456216"/>
        <dbReference type="ChEBI" id="CHEBI:506227"/>
        <dbReference type="EC" id="2.7.1.59"/>
    </reaction>
</comment>
<evidence type="ECO:0000256" key="1">
    <source>
        <dbReference type="ARBA" id="ARBA00012122"/>
    </source>
</evidence>
<dbReference type="RefSeq" id="WP_166404052.1">
    <property type="nucleotide sequence ID" value="NZ_JAANHS010000014.1"/>
</dbReference>
<keyword evidence="11" id="KW-1185">Reference proteome</keyword>
<evidence type="ECO:0000313" key="10">
    <source>
        <dbReference type="EMBL" id="NHB78041.1"/>
    </source>
</evidence>
<keyword evidence="8" id="KW-0119">Carbohydrate metabolism</keyword>
<name>A0ABX0G9V4_9RHOB</name>
<dbReference type="PANTHER" id="PTHR18964:SF162">
    <property type="entry name" value="N-ACETYL-D-GLUCOSAMINE KINASE"/>
    <property type="match status" value="1"/>
</dbReference>
<keyword evidence="6" id="KW-0862">Zinc</keyword>
<dbReference type="Gene3D" id="3.30.420.40">
    <property type="match status" value="2"/>
</dbReference>
<sequence length="305" mass="30932">MTAAPIASGIDLGGTKIEAQVFAPDWTLLARNRWPTPKDYPALVAAMAEAIRWVETHGPAPIGVSAAGLVNPATGLALTSNLPATGQPFPADIAAAAGRPIAWINDCRALTLSEATLGAARGADPAVGLILGTGVAGGVVSGGRLLPSPAATGGEFGHFPLAAAPVIAHNLPILPCGCGRQGCTETYLSAPGLSRIAAHLTGTENTPETIVAGRATTPAFAMAWEIWLDLATEFLMTLCLTIDPQVIVLGGGLSRAPGLTDDLTRRLTRATLKGFPVPAIRLAEGGDASGARGAALHALNEARDA</sequence>
<evidence type="ECO:0000256" key="3">
    <source>
        <dbReference type="ARBA" id="ARBA00022723"/>
    </source>
</evidence>
<keyword evidence="4" id="KW-0547">Nucleotide-binding</keyword>
<evidence type="ECO:0000256" key="9">
    <source>
        <dbReference type="ARBA" id="ARBA00049065"/>
    </source>
</evidence>
<keyword evidence="2" id="KW-0808">Transferase</keyword>
<evidence type="ECO:0000256" key="7">
    <source>
        <dbReference type="ARBA" id="ARBA00022840"/>
    </source>
</evidence>
<evidence type="ECO:0000256" key="8">
    <source>
        <dbReference type="ARBA" id="ARBA00023277"/>
    </source>
</evidence>
<evidence type="ECO:0000256" key="6">
    <source>
        <dbReference type="ARBA" id="ARBA00022833"/>
    </source>
</evidence>
<evidence type="ECO:0000256" key="5">
    <source>
        <dbReference type="ARBA" id="ARBA00022777"/>
    </source>
</evidence>